<dbReference type="AlphaFoldDB" id="A0AAV4N747"/>
<protein>
    <submittedName>
        <fullName evidence="1">Uncharacterized protein</fullName>
    </submittedName>
</protein>
<comment type="caution">
    <text evidence="1">The sequence shown here is derived from an EMBL/GenBank/DDBJ whole genome shotgun (WGS) entry which is preliminary data.</text>
</comment>
<organism evidence="1 2">
    <name type="scientific">Caerostris extrusa</name>
    <name type="common">Bark spider</name>
    <name type="synonym">Caerostris bankana</name>
    <dbReference type="NCBI Taxonomy" id="172846"/>
    <lineage>
        <taxon>Eukaryota</taxon>
        <taxon>Metazoa</taxon>
        <taxon>Ecdysozoa</taxon>
        <taxon>Arthropoda</taxon>
        <taxon>Chelicerata</taxon>
        <taxon>Arachnida</taxon>
        <taxon>Araneae</taxon>
        <taxon>Araneomorphae</taxon>
        <taxon>Entelegynae</taxon>
        <taxon>Araneoidea</taxon>
        <taxon>Araneidae</taxon>
        <taxon>Caerostris</taxon>
    </lineage>
</organism>
<name>A0AAV4N747_CAEEX</name>
<keyword evidence="2" id="KW-1185">Reference proteome</keyword>
<proteinExistence type="predicted"/>
<dbReference type="EMBL" id="BPLR01020514">
    <property type="protein sequence ID" value="GIX79625.1"/>
    <property type="molecule type" value="Genomic_DNA"/>
</dbReference>
<sequence length="67" mass="7001">MLVFSLQTRSVGGGHVRMSTGLLINGGVSDESGKCVAVFNPISQTIESLSADLKNNDLCSIPTSFTV</sequence>
<gene>
    <name evidence="1" type="ORF">CEXT_660191</name>
</gene>
<evidence type="ECO:0000313" key="2">
    <source>
        <dbReference type="Proteomes" id="UP001054945"/>
    </source>
</evidence>
<reference evidence="1 2" key="1">
    <citation type="submission" date="2021-06" db="EMBL/GenBank/DDBJ databases">
        <title>Caerostris extrusa draft genome.</title>
        <authorList>
            <person name="Kono N."/>
            <person name="Arakawa K."/>
        </authorList>
    </citation>
    <scope>NUCLEOTIDE SEQUENCE [LARGE SCALE GENOMIC DNA]</scope>
</reference>
<accession>A0AAV4N747</accession>
<dbReference type="Proteomes" id="UP001054945">
    <property type="component" value="Unassembled WGS sequence"/>
</dbReference>
<evidence type="ECO:0000313" key="1">
    <source>
        <dbReference type="EMBL" id="GIX79625.1"/>
    </source>
</evidence>